<comment type="caution">
    <text evidence="8">The sequence shown here is derived from an EMBL/GenBank/DDBJ whole genome shotgun (WGS) entry which is preliminary data.</text>
</comment>
<dbReference type="PANTHER" id="PTHR43622">
    <property type="entry name" value="3-DEHYDROQUINATE SYNTHASE"/>
    <property type="match status" value="1"/>
</dbReference>
<dbReference type="NCBIfam" id="NF004852">
    <property type="entry name" value="PRK06203.1"/>
    <property type="match status" value="1"/>
</dbReference>
<evidence type="ECO:0000256" key="1">
    <source>
        <dbReference type="ARBA" id="ARBA00001911"/>
    </source>
</evidence>
<evidence type="ECO:0000259" key="7">
    <source>
        <dbReference type="Pfam" id="PF24621"/>
    </source>
</evidence>
<keyword evidence="4" id="KW-0057">Aromatic amino acid biosynthesis</keyword>
<evidence type="ECO:0000313" key="9">
    <source>
        <dbReference type="Proteomes" id="UP000642829"/>
    </source>
</evidence>
<evidence type="ECO:0000256" key="2">
    <source>
        <dbReference type="ARBA" id="ARBA00022605"/>
    </source>
</evidence>
<feature type="domain" description="3-dehydroquinate synthase N-terminal" evidence="6">
    <location>
        <begin position="89"/>
        <end position="200"/>
    </location>
</feature>
<accession>A0A8J3DCZ6</accession>
<dbReference type="EMBL" id="BMXG01000026">
    <property type="protein sequence ID" value="GHC11595.1"/>
    <property type="molecule type" value="Genomic_DNA"/>
</dbReference>
<dbReference type="Proteomes" id="UP000642829">
    <property type="component" value="Unassembled WGS sequence"/>
</dbReference>
<gene>
    <name evidence="8" type="primary">aroB</name>
    <name evidence="8" type="ORF">GCM10007047_31090</name>
</gene>
<dbReference type="PANTHER" id="PTHR43622:SF7">
    <property type="entry name" value="3-DEHYDROQUINATE SYNTHASE, CHLOROPLASTIC"/>
    <property type="match status" value="1"/>
</dbReference>
<sequence>MPSATHQFHVTPQFAHRILFTENALQLGNPTLEEALRGDAVEAGESLRVFACIDDGLRASFPNLANELTGALESMQDGATPVELVAPPMMIPGGEACKNDWSIVEQLWKNFYAHPLSRHSCVLVIGGGAVLDVVGFAAATAHRGLRLLRMPTTTLSQGDSGVGVKCGVNRFGQKNWLGAFAVPWAVVNDLAFLRSQPERDRRAGLAEALKVALVRDAKFFDYLEQHAEALQRLDEEPVQYAVAEGARIHAEHIATGGDPFEMGSGRPLDFGHWSAHKLEQLTDFQLPHGEAVAVGMMVDLHYAEQVGLLAMEDLDRIQRVARRMGLLAPLARPEVVHALEAAVDNPAAPLLRGLEEFRLHLGGELCLCMVTVPGVSCDIHTVDSAALRGALRATLVLLEDVRS</sequence>
<dbReference type="Gene3D" id="1.20.1090.10">
    <property type="entry name" value="Dehydroquinate synthase-like - alpha domain"/>
    <property type="match status" value="1"/>
</dbReference>
<evidence type="ECO:0000256" key="5">
    <source>
        <dbReference type="ARBA" id="ARBA00023239"/>
    </source>
</evidence>
<dbReference type="RefSeq" id="WP_189516930.1">
    <property type="nucleotide sequence ID" value="NZ_BMXG01000026.1"/>
</dbReference>
<evidence type="ECO:0000256" key="4">
    <source>
        <dbReference type="ARBA" id="ARBA00023141"/>
    </source>
</evidence>
<reference evidence="8" key="2">
    <citation type="submission" date="2020-09" db="EMBL/GenBank/DDBJ databases">
        <authorList>
            <person name="Sun Q."/>
            <person name="Kim S."/>
        </authorList>
    </citation>
    <scope>NUCLEOTIDE SEQUENCE</scope>
    <source>
        <strain evidence="8">KCTC 12870</strain>
    </source>
</reference>
<dbReference type="Pfam" id="PF01761">
    <property type="entry name" value="DHQ_synthase"/>
    <property type="match status" value="1"/>
</dbReference>
<dbReference type="Pfam" id="PF24621">
    <property type="entry name" value="DHQS_C"/>
    <property type="match status" value="1"/>
</dbReference>
<dbReference type="GO" id="GO:0008652">
    <property type="term" value="P:amino acid biosynthetic process"/>
    <property type="evidence" value="ECO:0007669"/>
    <property type="project" value="UniProtKB-KW"/>
</dbReference>
<organism evidence="8 9">
    <name type="scientific">Cerasicoccus arenae</name>
    <dbReference type="NCBI Taxonomy" id="424488"/>
    <lineage>
        <taxon>Bacteria</taxon>
        <taxon>Pseudomonadati</taxon>
        <taxon>Verrucomicrobiota</taxon>
        <taxon>Opitutia</taxon>
        <taxon>Puniceicoccales</taxon>
        <taxon>Cerasicoccaceae</taxon>
        <taxon>Cerasicoccus</taxon>
    </lineage>
</organism>
<name>A0A8J3DCZ6_9BACT</name>
<dbReference type="InterPro" id="IPR030960">
    <property type="entry name" value="DHQS/DOIS_N"/>
</dbReference>
<evidence type="ECO:0000313" key="8">
    <source>
        <dbReference type="EMBL" id="GHC11595.1"/>
    </source>
</evidence>
<keyword evidence="5" id="KW-0456">Lyase</keyword>
<dbReference type="AlphaFoldDB" id="A0A8J3DCZ6"/>
<dbReference type="GO" id="GO:0009073">
    <property type="term" value="P:aromatic amino acid family biosynthetic process"/>
    <property type="evidence" value="ECO:0007669"/>
    <property type="project" value="UniProtKB-KW"/>
</dbReference>
<evidence type="ECO:0000259" key="6">
    <source>
        <dbReference type="Pfam" id="PF01761"/>
    </source>
</evidence>
<dbReference type="GO" id="GO:0003856">
    <property type="term" value="F:3-dehydroquinate synthase activity"/>
    <property type="evidence" value="ECO:0007669"/>
    <property type="project" value="TreeGrafter"/>
</dbReference>
<comment type="cofactor">
    <cofactor evidence="1">
        <name>NAD(+)</name>
        <dbReference type="ChEBI" id="CHEBI:57540"/>
    </cofactor>
</comment>
<dbReference type="Gene3D" id="3.40.50.1970">
    <property type="match status" value="1"/>
</dbReference>
<dbReference type="InterPro" id="IPR056179">
    <property type="entry name" value="DHQS_C"/>
</dbReference>
<evidence type="ECO:0000256" key="3">
    <source>
        <dbReference type="ARBA" id="ARBA00023027"/>
    </source>
</evidence>
<keyword evidence="3" id="KW-0520">NAD</keyword>
<feature type="domain" description="3-dehydroquinate synthase C-terminal" evidence="7">
    <location>
        <begin position="204"/>
        <end position="329"/>
    </location>
</feature>
<proteinExistence type="predicted"/>
<reference evidence="8" key="1">
    <citation type="journal article" date="2014" name="Int. J. Syst. Evol. Microbiol.">
        <title>Complete genome sequence of Corynebacterium casei LMG S-19264T (=DSM 44701T), isolated from a smear-ripened cheese.</title>
        <authorList>
            <consortium name="US DOE Joint Genome Institute (JGI-PGF)"/>
            <person name="Walter F."/>
            <person name="Albersmeier A."/>
            <person name="Kalinowski J."/>
            <person name="Ruckert C."/>
        </authorList>
    </citation>
    <scope>NUCLEOTIDE SEQUENCE</scope>
    <source>
        <strain evidence="8">KCTC 12870</strain>
    </source>
</reference>
<dbReference type="InterPro" id="IPR050071">
    <property type="entry name" value="Dehydroquinate_synthase"/>
</dbReference>
<keyword evidence="2" id="KW-0028">Amino-acid biosynthesis</keyword>
<keyword evidence="9" id="KW-1185">Reference proteome</keyword>
<dbReference type="SUPFAM" id="SSF56796">
    <property type="entry name" value="Dehydroquinate synthase-like"/>
    <property type="match status" value="1"/>
</dbReference>
<protein>
    <submittedName>
        <fullName evidence="8">3-dehydroquinate synthase</fullName>
    </submittedName>
</protein>